<dbReference type="EMBL" id="LR743511">
    <property type="protein sequence ID" value="CAA2145108.1"/>
    <property type="molecule type" value="Genomic_DNA"/>
</dbReference>
<reference evidence="1" key="1">
    <citation type="submission" date="2019-12" db="EMBL/GenBank/DDBJ databases">
        <authorList>
            <person name="Cremers G."/>
        </authorList>
    </citation>
    <scope>NUCLEOTIDE SEQUENCE</scope>
    <source>
        <strain evidence="1">Mbul2</strain>
    </source>
</reference>
<evidence type="ECO:0000313" key="1">
    <source>
        <dbReference type="EMBL" id="CAA2145108.1"/>
    </source>
</evidence>
<gene>
    <name evidence="1" type="ORF">MBLL_04230</name>
</gene>
<proteinExistence type="predicted"/>
<dbReference type="AlphaFoldDB" id="A0A679KHK7"/>
<accession>A0A679KHK7</accession>
<sequence length="131" mass="14644">MSRYEFEEPGVSLAIGWDASMATFYLQVWSEALQTVDMDEEERASPQICLGDVYGQHPELDAVLAIASRHVRAFPATLAQTLRADQIAAPPQPQPANHEDIARLMYALMNTMDRTRPVMSELERLSHSAKA</sequence>
<organism evidence="1">
    <name type="scientific">Methylobacterium bullatum</name>
    <dbReference type="NCBI Taxonomy" id="570505"/>
    <lineage>
        <taxon>Bacteria</taxon>
        <taxon>Pseudomonadati</taxon>
        <taxon>Pseudomonadota</taxon>
        <taxon>Alphaproteobacteria</taxon>
        <taxon>Hyphomicrobiales</taxon>
        <taxon>Methylobacteriaceae</taxon>
        <taxon>Methylobacterium</taxon>
    </lineage>
</organism>
<protein>
    <submittedName>
        <fullName evidence="1">Uncharacterized protein</fullName>
    </submittedName>
</protein>
<dbReference type="RefSeq" id="WP_339163520.1">
    <property type="nucleotide sequence ID" value="NZ_LR743511.1"/>
</dbReference>
<name>A0A679KHK7_9HYPH</name>